<accession>A0A060AMD3</accession>
<reference evidence="1 2" key="1">
    <citation type="submission" date="2013-04" db="EMBL/GenBank/DDBJ databases">
        <title>Complete Genome Sequence of Cronobacter sakazakii Bacteriophage CR8.</title>
        <authorList>
            <person name="Kim Y."/>
            <person name="Shin H."/>
            <person name="Ryu S."/>
        </authorList>
    </citation>
    <scope>NUCLEOTIDE SEQUENCE [LARGE SCALE GENOMIC DNA]</scope>
</reference>
<dbReference type="EMBL" id="KC954774">
    <property type="protein sequence ID" value="AIA64772.1"/>
    <property type="molecule type" value="Genomic_DNA"/>
</dbReference>
<name>A0A060AMD3_9CAUD</name>
<dbReference type="RefSeq" id="YP_009042479.1">
    <property type="nucleotide sequence ID" value="NC_024354.1"/>
</dbReference>
<evidence type="ECO:0000313" key="1">
    <source>
        <dbReference type="EMBL" id="AIA64772.1"/>
    </source>
</evidence>
<dbReference type="Proteomes" id="UP000026984">
    <property type="component" value="Segment"/>
</dbReference>
<organism evidence="1 2">
    <name type="scientific">Cronobacter phage CR8</name>
    <dbReference type="NCBI Taxonomy" id="1327934"/>
    <lineage>
        <taxon>Viruses</taxon>
        <taxon>Duplodnaviria</taxon>
        <taxon>Heunggongvirae</taxon>
        <taxon>Uroviricota</taxon>
        <taxon>Caudoviricetes</taxon>
        <taxon>Vequintavirinae</taxon>
        <taxon>Certrevirus</taxon>
        <taxon>Certrevirus CR8</taxon>
    </lineage>
</organism>
<dbReference type="KEGG" id="vg:19686993"/>
<keyword evidence="2" id="KW-1185">Reference proteome</keyword>
<protein>
    <submittedName>
        <fullName evidence="1">Uncharacterized protein</fullName>
    </submittedName>
</protein>
<dbReference type="GeneID" id="19686993"/>
<gene>
    <name evidence="1" type="ORF">CR8_242</name>
</gene>
<proteinExistence type="predicted"/>
<evidence type="ECO:0000313" key="2">
    <source>
        <dbReference type="Proteomes" id="UP000026984"/>
    </source>
</evidence>
<sequence>MLIKFNREQIAALLKNQSVQSGIDKASRDIKLPEMNTTAAVLEHIGAKILSKLENCQ</sequence>